<dbReference type="Proteomes" id="UP000765509">
    <property type="component" value="Unassembled WGS sequence"/>
</dbReference>
<comment type="caution">
    <text evidence="1">The sequence shown here is derived from an EMBL/GenBank/DDBJ whole genome shotgun (WGS) entry which is preliminary data.</text>
</comment>
<evidence type="ECO:0000313" key="1">
    <source>
        <dbReference type="EMBL" id="MBW0540411.1"/>
    </source>
</evidence>
<dbReference type="Gene3D" id="3.10.10.10">
    <property type="entry name" value="HIV Type 1 Reverse Transcriptase, subunit A, domain 1"/>
    <property type="match status" value="1"/>
</dbReference>
<keyword evidence="2" id="KW-1185">Reference proteome</keyword>
<dbReference type="SUPFAM" id="SSF56672">
    <property type="entry name" value="DNA/RNA polymerases"/>
    <property type="match status" value="1"/>
</dbReference>
<gene>
    <name evidence="1" type="ORF">O181_080126</name>
</gene>
<dbReference type="AlphaFoldDB" id="A0A9Q3FN67"/>
<protein>
    <submittedName>
        <fullName evidence="1">Uncharacterized protein</fullName>
    </submittedName>
</protein>
<evidence type="ECO:0000313" key="2">
    <source>
        <dbReference type="Proteomes" id="UP000765509"/>
    </source>
</evidence>
<dbReference type="InterPro" id="IPR043502">
    <property type="entry name" value="DNA/RNA_pol_sf"/>
</dbReference>
<dbReference type="OrthoDB" id="3250101at2759"/>
<accession>A0A9Q3FN67</accession>
<organism evidence="1 2">
    <name type="scientific">Austropuccinia psidii MF-1</name>
    <dbReference type="NCBI Taxonomy" id="1389203"/>
    <lineage>
        <taxon>Eukaryota</taxon>
        <taxon>Fungi</taxon>
        <taxon>Dikarya</taxon>
        <taxon>Basidiomycota</taxon>
        <taxon>Pucciniomycotina</taxon>
        <taxon>Pucciniomycetes</taxon>
        <taxon>Pucciniales</taxon>
        <taxon>Sphaerophragmiaceae</taxon>
        <taxon>Austropuccinia</taxon>
    </lineage>
</organism>
<sequence>MFCTYKNSFASDNEALDAIKGDEVDITINIDRPYNPVLRRPPYPAIPRAREALEKHIHELIQLGVLRKLGHNEEVEVTTPIIIAWHNEKSRIVGDFRALNT</sequence>
<dbReference type="EMBL" id="AVOT02045077">
    <property type="protein sequence ID" value="MBW0540411.1"/>
    <property type="molecule type" value="Genomic_DNA"/>
</dbReference>
<name>A0A9Q3FN67_9BASI</name>
<proteinExistence type="predicted"/>
<reference evidence="1" key="1">
    <citation type="submission" date="2021-03" db="EMBL/GenBank/DDBJ databases">
        <title>Draft genome sequence of rust myrtle Austropuccinia psidii MF-1, a brazilian biotype.</title>
        <authorList>
            <person name="Quecine M.C."/>
            <person name="Pachon D.M.R."/>
            <person name="Bonatelli M.L."/>
            <person name="Correr F.H."/>
            <person name="Franceschini L.M."/>
            <person name="Leite T.F."/>
            <person name="Margarido G.R.A."/>
            <person name="Almeida C.A."/>
            <person name="Ferrarezi J.A."/>
            <person name="Labate C.A."/>
        </authorList>
    </citation>
    <scope>NUCLEOTIDE SEQUENCE</scope>
    <source>
        <strain evidence="1">MF-1</strain>
    </source>
</reference>